<evidence type="ECO:0000259" key="1">
    <source>
        <dbReference type="Pfam" id="PF08241"/>
    </source>
</evidence>
<dbReference type="InterPro" id="IPR013216">
    <property type="entry name" value="Methyltransf_11"/>
</dbReference>
<dbReference type="EMBL" id="CP001219">
    <property type="protein sequence ID" value="ACK78843.1"/>
    <property type="molecule type" value="Genomic_DNA"/>
</dbReference>
<evidence type="ECO:0000313" key="3">
    <source>
        <dbReference type="Proteomes" id="UP000001362"/>
    </source>
</evidence>
<dbReference type="KEGG" id="afr:AFE_2969"/>
<keyword evidence="3" id="KW-1185">Reference proteome</keyword>
<dbReference type="HOGENOM" id="CLU_059702_0_0_6"/>
<proteinExistence type="predicted"/>
<dbReference type="Pfam" id="PF08241">
    <property type="entry name" value="Methyltransf_11"/>
    <property type="match status" value="1"/>
</dbReference>
<evidence type="ECO:0000313" key="2">
    <source>
        <dbReference type="EMBL" id="ACK78843.1"/>
    </source>
</evidence>
<dbReference type="STRING" id="243159.AFE_2969"/>
<dbReference type="Proteomes" id="UP000001362">
    <property type="component" value="Chromosome"/>
</dbReference>
<dbReference type="Gene3D" id="3.40.50.150">
    <property type="entry name" value="Vaccinia Virus protein VP39"/>
    <property type="match status" value="1"/>
</dbReference>
<dbReference type="InterPro" id="IPR029063">
    <property type="entry name" value="SAM-dependent_MTases_sf"/>
</dbReference>
<reference evidence="2 3" key="1">
    <citation type="journal article" date="2008" name="BMC Genomics">
        <title>Acidithiobacillus ferrooxidans metabolism: from genome sequence to industrial applications.</title>
        <authorList>
            <person name="Valdes J."/>
            <person name="Pedroso I."/>
            <person name="Quatrini R."/>
            <person name="Dodson R.J."/>
            <person name="Tettelin H."/>
            <person name="Blake R.II."/>
            <person name="Eisen J.A."/>
            <person name="Holmes D.S."/>
        </authorList>
    </citation>
    <scope>NUCLEOTIDE SEQUENCE [LARGE SCALE GENOMIC DNA]</scope>
    <source>
        <strain evidence="3">ATCC 23270 / DSM 14882 / CIP 104768 / NCIMB 8455</strain>
    </source>
</reference>
<dbReference type="GeneID" id="65282371"/>
<accession>B7J9U2</accession>
<dbReference type="SUPFAM" id="SSF53335">
    <property type="entry name" value="S-adenosyl-L-methionine-dependent methyltransferases"/>
    <property type="match status" value="1"/>
</dbReference>
<dbReference type="PaxDb" id="243159-AFE_2969"/>
<dbReference type="AlphaFoldDB" id="B7J9U2"/>
<protein>
    <recommendedName>
        <fullName evidence="1">Methyltransferase type 11 domain-containing protein</fullName>
    </recommendedName>
</protein>
<sequence length="271" mass="30516">MAEPSGLLKKGEKMDSMLCTKRTLLSDEFQHWARLFMKTGKLHRKFWEWCFIAQALKEHDMLAPGRIGLGFGVGEEPLSSCFASFGASILATDLDLQNSSVAGWTKTSQHADNKGKLNKLGICPGWEFENLVEFEFANMNSIPKRYTGKFDFVWSSCSLEHLGSIEKGVTFILNSINCLKPGGVAVHTTEFNVSPNSDTIETGPTVLFRRKEIEDIIERVRSFGCRAHINWDHGDLPEDYYIDIPPYSHNPHLKLRISKYVVTSIGLVISK</sequence>
<gene>
    <name evidence="2" type="ordered locus">AFE_2969</name>
</gene>
<organism evidence="2 3">
    <name type="scientific">Acidithiobacillus ferrooxidans (strain ATCC 23270 / DSM 14882 / CIP 104768 / NCIMB 8455)</name>
    <name type="common">Ferrobacillus ferrooxidans (strain ATCC 23270)</name>
    <dbReference type="NCBI Taxonomy" id="243159"/>
    <lineage>
        <taxon>Bacteria</taxon>
        <taxon>Pseudomonadati</taxon>
        <taxon>Pseudomonadota</taxon>
        <taxon>Acidithiobacillia</taxon>
        <taxon>Acidithiobacillales</taxon>
        <taxon>Acidithiobacillaceae</taxon>
        <taxon>Acidithiobacillus</taxon>
    </lineage>
</organism>
<dbReference type="eggNOG" id="COG2226">
    <property type="taxonomic scope" value="Bacteria"/>
</dbReference>
<feature type="domain" description="Methyltransferase type 11" evidence="1">
    <location>
        <begin position="71"/>
        <end position="186"/>
    </location>
</feature>
<dbReference type="GO" id="GO:0008757">
    <property type="term" value="F:S-adenosylmethionine-dependent methyltransferase activity"/>
    <property type="evidence" value="ECO:0007669"/>
    <property type="project" value="InterPro"/>
</dbReference>
<dbReference type="RefSeq" id="WP_012607585.1">
    <property type="nucleotide sequence ID" value="NC_011761.1"/>
</dbReference>
<name>B7J9U2_ACIF2</name>